<gene>
    <name evidence="4" type="ORF">RFI_13203</name>
</gene>
<dbReference type="PROSITE" id="PS50294">
    <property type="entry name" value="WD_REPEATS_REGION"/>
    <property type="match status" value="4"/>
</dbReference>
<dbReference type="InterPro" id="IPR001680">
    <property type="entry name" value="WD40_rpt"/>
</dbReference>
<evidence type="ECO:0000313" key="5">
    <source>
        <dbReference type="Proteomes" id="UP000023152"/>
    </source>
</evidence>
<dbReference type="InterPro" id="IPR036322">
    <property type="entry name" value="WD40_repeat_dom_sf"/>
</dbReference>
<dbReference type="CDD" id="cd00200">
    <property type="entry name" value="WD40"/>
    <property type="match status" value="1"/>
</dbReference>
<dbReference type="SUPFAM" id="SSF50978">
    <property type="entry name" value="WD40 repeat-like"/>
    <property type="match status" value="1"/>
</dbReference>
<feature type="repeat" description="WD" evidence="3">
    <location>
        <begin position="352"/>
        <end position="399"/>
    </location>
</feature>
<evidence type="ECO:0000313" key="4">
    <source>
        <dbReference type="EMBL" id="ETO23957.1"/>
    </source>
</evidence>
<organism evidence="4 5">
    <name type="scientific">Reticulomyxa filosa</name>
    <dbReference type="NCBI Taxonomy" id="46433"/>
    <lineage>
        <taxon>Eukaryota</taxon>
        <taxon>Sar</taxon>
        <taxon>Rhizaria</taxon>
        <taxon>Retaria</taxon>
        <taxon>Foraminifera</taxon>
        <taxon>Monothalamids</taxon>
        <taxon>Reticulomyxidae</taxon>
        <taxon>Reticulomyxa</taxon>
    </lineage>
</organism>
<feature type="repeat" description="WD" evidence="3">
    <location>
        <begin position="308"/>
        <end position="351"/>
    </location>
</feature>
<feature type="repeat" description="WD" evidence="3">
    <location>
        <begin position="500"/>
        <end position="548"/>
    </location>
</feature>
<dbReference type="PRINTS" id="PR00320">
    <property type="entry name" value="GPROTEINBRPT"/>
</dbReference>
<keyword evidence="1 3" id="KW-0853">WD repeat</keyword>
<dbReference type="PROSITE" id="PS00678">
    <property type="entry name" value="WD_REPEATS_1"/>
    <property type="match status" value="4"/>
</dbReference>
<accession>X6NF46</accession>
<dbReference type="AlphaFoldDB" id="X6NF46"/>
<dbReference type="Proteomes" id="UP000023152">
    <property type="component" value="Unassembled WGS sequence"/>
</dbReference>
<dbReference type="InterPro" id="IPR013083">
    <property type="entry name" value="Znf_RING/FYVE/PHD"/>
</dbReference>
<dbReference type="Gene3D" id="3.30.40.10">
    <property type="entry name" value="Zinc/RING finger domain, C3HC4 (zinc finger)"/>
    <property type="match status" value="1"/>
</dbReference>
<comment type="caution">
    <text evidence="4">The sequence shown here is derived from an EMBL/GenBank/DDBJ whole genome shotgun (WGS) entry which is preliminary data.</text>
</comment>
<dbReference type="Gene3D" id="2.130.10.10">
    <property type="entry name" value="YVTN repeat-like/Quinoprotein amine dehydrogenase"/>
    <property type="match status" value="2"/>
</dbReference>
<evidence type="ECO:0000256" key="1">
    <source>
        <dbReference type="ARBA" id="ARBA00022574"/>
    </source>
</evidence>
<dbReference type="EMBL" id="ASPP01009569">
    <property type="protein sequence ID" value="ETO23957.1"/>
    <property type="molecule type" value="Genomic_DNA"/>
</dbReference>
<dbReference type="InterPro" id="IPR015943">
    <property type="entry name" value="WD40/YVTN_repeat-like_dom_sf"/>
</dbReference>
<dbReference type="InterPro" id="IPR020472">
    <property type="entry name" value="WD40_PAC1"/>
</dbReference>
<proteinExistence type="predicted"/>
<feature type="repeat" description="WD" evidence="3">
    <location>
        <begin position="400"/>
        <end position="443"/>
    </location>
</feature>
<name>X6NF46_RETFI</name>
<dbReference type="PROSITE" id="PS50082">
    <property type="entry name" value="WD_REPEATS_2"/>
    <property type="match status" value="5"/>
</dbReference>
<dbReference type="PANTHER" id="PTHR44129">
    <property type="entry name" value="WD REPEAT-CONTAINING PROTEIN POP1"/>
    <property type="match status" value="1"/>
</dbReference>
<dbReference type="InterPro" id="IPR050349">
    <property type="entry name" value="WD_LIS1/nudF_dynein_reg"/>
</dbReference>
<feature type="repeat" description="WD" evidence="3">
    <location>
        <begin position="549"/>
        <end position="601"/>
    </location>
</feature>
<reference evidence="4 5" key="1">
    <citation type="journal article" date="2013" name="Curr. Biol.">
        <title>The Genome of the Foraminiferan Reticulomyxa filosa.</title>
        <authorList>
            <person name="Glockner G."/>
            <person name="Hulsmann N."/>
            <person name="Schleicher M."/>
            <person name="Noegel A.A."/>
            <person name="Eichinger L."/>
            <person name="Gallinger C."/>
            <person name="Pawlowski J."/>
            <person name="Sierra R."/>
            <person name="Euteneuer U."/>
            <person name="Pillet L."/>
            <person name="Moustafa A."/>
            <person name="Platzer M."/>
            <person name="Groth M."/>
            <person name="Szafranski K."/>
            <person name="Schliwa M."/>
        </authorList>
    </citation>
    <scope>NUCLEOTIDE SEQUENCE [LARGE SCALE GENOMIC DNA]</scope>
</reference>
<keyword evidence="5" id="KW-1185">Reference proteome</keyword>
<keyword evidence="2" id="KW-0677">Repeat</keyword>
<dbReference type="SMART" id="SM00320">
    <property type="entry name" value="WD40"/>
    <property type="match status" value="6"/>
</dbReference>
<evidence type="ECO:0000256" key="3">
    <source>
        <dbReference type="PROSITE-ProRule" id="PRU00221"/>
    </source>
</evidence>
<dbReference type="Pfam" id="PF00400">
    <property type="entry name" value="WD40"/>
    <property type="match status" value="6"/>
</dbReference>
<evidence type="ECO:0000256" key="2">
    <source>
        <dbReference type="ARBA" id="ARBA00022737"/>
    </source>
</evidence>
<dbReference type="InterPro" id="IPR019775">
    <property type="entry name" value="WD40_repeat_CS"/>
</dbReference>
<sequence>MSDLKEEELKERDQIGVTPAFLDNQACFDKNWVLHLNQEEQINYFICLVCKQVVNNPVEINCPQHEDTDEILIAGENCLKQLLINNNNTCPIQSHDGCQYSIIRSVRQLINDITVMCPRQFQRDLRQFKYVTMTCNFKGKIKDLSDHLNNSCSLKLSECWFQQFGCDHSCLERELEKHLISNMKQHFDLVMKNFVFMQQTIQQLQEKVCQLQLENSMLKPNIEANEKKDILNIPSENVALKQQQDIPKSDDEHKTILTGLETLKQVKDNETEKQRIIDDEKKEDDNNYIYSTTNFNMFCPPSKLVNTFIGHTHDVNSIDYSASGDLQLICSGSDDETVRVWNATTKKQVNLLKGHLKSVSCVRFSQYHYHNHRSHIICSASKDKTIRFWDFTHNKQLQVFKKHTHWITGIEFSSFSSGRYLCSGSGDKEVRLWDVETFKSLHVFKGHANAVWCVDISPLQSNSDNNNTIGVIGGSGYTICSGSEDIFIWDVETTKQLTSFKGHNKYVSCVKYGSNKLGNIGCANTILSGSADKSVRLWDTRSNQQIQVFDGHTSIVTCVEYSPFVLMNSSEIADSSNVICSGSCDTTICFWDIRSNKNKLREIKTKKKE</sequence>
<protein>
    <submittedName>
        <fullName evidence="4">Uncharacterized protein</fullName>
    </submittedName>
</protein>